<dbReference type="InterPro" id="IPR000644">
    <property type="entry name" value="CBS_dom"/>
</dbReference>
<keyword evidence="12" id="KW-1185">Reference proteome</keyword>
<evidence type="ECO:0000256" key="1">
    <source>
        <dbReference type="ARBA" id="ARBA00004141"/>
    </source>
</evidence>
<dbReference type="InterPro" id="IPR005170">
    <property type="entry name" value="Transptr-assoc_dom"/>
</dbReference>
<comment type="subcellular location">
    <subcellularLocation>
        <location evidence="1">Membrane</location>
        <topology evidence="1">Multi-pass membrane protein</topology>
    </subcellularLocation>
</comment>
<dbReference type="Pfam" id="PF03471">
    <property type="entry name" value="CorC_HlyC"/>
    <property type="match status" value="1"/>
</dbReference>
<keyword evidence="3" id="KW-0677">Repeat</keyword>
<dbReference type="InterPro" id="IPR002550">
    <property type="entry name" value="CNNM"/>
</dbReference>
<evidence type="ECO:0000256" key="8">
    <source>
        <dbReference type="PROSITE-ProRule" id="PRU01193"/>
    </source>
</evidence>
<evidence type="ECO:0000256" key="7">
    <source>
        <dbReference type="PROSITE-ProRule" id="PRU00703"/>
    </source>
</evidence>
<dbReference type="PANTHER" id="PTHR22777:SF17">
    <property type="entry name" value="UPF0053 PROTEIN SLL0260"/>
    <property type="match status" value="1"/>
</dbReference>
<name>A0A8B6X171_9BURK</name>
<keyword evidence="6 8" id="KW-0472">Membrane</keyword>
<dbReference type="Pfam" id="PF01595">
    <property type="entry name" value="CNNM"/>
    <property type="match status" value="1"/>
</dbReference>
<organism evidence="12 13">
    <name type="scientific">Derxia gummosa DSM 723</name>
    <dbReference type="NCBI Taxonomy" id="1121388"/>
    <lineage>
        <taxon>Bacteria</taxon>
        <taxon>Pseudomonadati</taxon>
        <taxon>Pseudomonadota</taxon>
        <taxon>Betaproteobacteria</taxon>
        <taxon>Burkholderiales</taxon>
        <taxon>Alcaligenaceae</taxon>
        <taxon>Derxia</taxon>
    </lineage>
</organism>
<feature type="transmembrane region" description="Helical" evidence="9">
    <location>
        <begin position="143"/>
        <end position="166"/>
    </location>
</feature>
<dbReference type="GO" id="GO:0005886">
    <property type="term" value="C:plasma membrane"/>
    <property type="evidence" value="ECO:0007669"/>
    <property type="project" value="TreeGrafter"/>
</dbReference>
<evidence type="ECO:0000256" key="9">
    <source>
        <dbReference type="SAM" id="Phobius"/>
    </source>
</evidence>
<feature type="transmembrane region" description="Helical" evidence="9">
    <location>
        <begin position="101"/>
        <end position="122"/>
    </location>
</feature>
<dbReference type="SUPFAM" id="SSF56176">
    <property type="entry name" value="FAD-binding/transporter-associated domain-like"/>
    <property type="match status" value="1"/>
</dbReference>
<sequence>MEIGFLLILILLNGVFAMSEIAVVTARKARLQQLADAGDKGAREALALAEHPTRFLSTVQIGITSIGVLTGIVGEGALADPLALWFMENAPWMSEPVARPLALTVVVVLITFLSIVLGELVPKRLGQISPEPLARLMSRPMRGLSIIATPFVHLLTASTDGLLRILGARQTDEPPVSEAEIQVLMRQGAEAGIFERSEHEMVRNVFRLDDRKLSSLMVPRGDIVWLDVEDESAVNRAKIEQSDVSRFPVCKGDLGEVLGFARAKDLLASALAGRDLDLTARLAPALYVPETLTGTELIENLRSARSTVALVVDEYGEVQGLVTLKDVLEAIIGELPADAAEDNAAFQREDGSWLLDGAIAVPEMQDKLAIEHFPEGESDTYHTLGGMMMLLLGRIPRTGEHAEWAGWRFEVVDMDGNRVDKVMASRLPEAADA</sequence>
<evidence type="ECO:0000259" key="10">
    <source>
        <dbReference type="PROSITE" id="PS51371"/>
    </source>
</evidence>
<dbReference type="OrthoDB" id="9797674at2"/>
<evidence type="ECO:0000256" key="4">
    <source>
        <dbReference type="ARBA" id="ARBA00022989"/>
    </source>
</evidence>
<dbReference type="PROSITE" id="PS51371">
    <property type="entry name" value="CBS"/>
    <property type="match status" value="1"/>
</dbReference>
<evidence type="ECO:0000259" key="11">
    <source>
        <dbReference type="PROSITE" id="PS51846"/>
    </source>
</evidence>
<keyword evidence="4 8" id="KW-1133">Transmembrane helix</keyword>
<evidence type="ECO:0000256" key="3">
    <source>
        <dbReference type="ARBA" id="ARBA00022737"/>
    </source>
</evidence>
<proteinExistence type="predicted"/>
<dbReference type="Gene3D" id="3.10.580.10">
    <property type="entry name" value="CBS-domain"/>
    <property type="match status" value="1"/>
</dbReference>
<evidence type="ECO:0000256" key="2">
    <source>
        <dbReference type="ARBA" id="ARBA00022692"/>
    </source>
</evidence>
<dbReference type="GO" id="GO:0050660">
    <property type="term" value="F:flavin adenine dinucleotide binding"/>
    <property type="evidence" value="ECO:0007669"/>
    <property type="project" value="InterPro"/>
</dbReference>
<dbReference type="PANTHER" id="PTHR22777">
    <property type="entry name" value="HEMOLYSIN-RELATED"/>
    <property type="match status" value="1"/>
</dbReference>
<evidence type="ECO:0000313" key="13">
    <source>
        <dbReference type="RefSeq" id="WP_028310107.1"/>
    </source>
</evidence>
<dbReference type="RefSeq" id="WP_028310107.1">
    <property type="nucleotide sequence ID" value="NZ_AXWS01000007.1"/>
</dbReference>
<evidence type="ECO:0000256" key="6">
    <source>
        <dbReference type="ARBA" id="ARBA00023136"/>
    </source>
</evidence>
<feature type="domain" description="CBS" evidence="10">
    <location>
        <begin position="278"/>
        <end position="337"/>
    </location>
</feature>
<dbReference type="CDD" id="cd04590">
    <property type="entry name" value="CBS_pair_CorC_HlyC_assoc"/>
    <property type="match status" value="1"/>
</dbReference>
<evidence type="ECO:0000256" key="5">
    <source>
        <dbReference type="ARBA" id="ARBA00023122"/>
    </source>
</evidence>
<accession>A0A8B6X171</accession>
<dbReference type="SMART" id="SM01091">
    <property type="entry name" value="CorC_HlyC"/>
    <property type="match status" value="1"/>
</dbReference>
<feature type="domain" description="CNNM transmembrane" evidence="11">
    <location>
        <begin position="1"/>
        <end position="198"/>
    </location>
</feature>
<keyword evidence="2 8" id="KW-0812">Transmembrane</keyword>
<dbReference type="SUPFAM" id="SSF54631">
    <property type="entry name" value="CBS-domain pair"/>
    <property type="match status" value="1"/>
</dbReference>
<evidence type="ECO:0000313" key="12">
    <source>
        <dbReference type="Proteomes" id="UP000675920"/>
    </source>
</evidence>
<reference evidence="13" key="1">
    <citation type="submission" date="2025-08" db="UniProtKB">
        <authorList>
            <consortium name="RefSeq"/>
        </authorList>
    </citation>
    <scope>IDENTIFICATION</scope>
</reference>
<dbReference type="PROSITE" id="PS51846">
    <property type="entry name" value="CNNM"/>
    <property type="match status" value="1"/>
</dbReference>
<keyword evidence="5 7" id="KW-0129">CBS domain</keyword>
<dbReference type="InterPro" id="IPR044751">
    <property type="entry name" value="Ion_transp-like_CBS"/>
</dbReference>
<dbReference type="Proteomes" id="UP000675920">
    <property type="component" value="Unplaced"/>
</dbReference>
<dbReference type="InterPro" id="IPR046342">
    <property type="entry name" value="CBS_dom_sf"/>
</dbReference>
<dbReference type="Gene3D" id="3.30.465.10">
    <property type="match status" value="1"/>
</dbReference>
<dbReference type="Pfam" id="PF00571">
    <property type="entry name" value="CBS"/>
    <property type="match status" value="1"/>
</dbReference>
<dbReference type="InterPro" id="IPR016169">
    <property type="entry name" value="FAD-bd_PCMH_sub2"/>
</dbReference>
<dbReference type="AlphaFoldDB" id="A0A8B6X171"/>
<protein>
    <submittedName>
        <fullName evidence="13">Hemolysin family protein</fullName>
    </submittedName>
</protein>
<dbReference type="InterPro" id="IPR036318">
    <property type="entry name" value="FAD-bd_PCMH-like_sf"/>
</dbReference>